<comment type="similarity">
    <text evidence="2">Belongs to the NlpA lipoprotein family.</text>
</comment>
<name>A0A1X0VD16_LEUPS</name>
<evidence type="ECO:0000256" key="5">
    <source>
        <dbReference type="ARBA" id="ARBA00023139"/>
    </source>
</evidence>
<keyword evidence="6" id="KW-0449">Lipoprotein</keyword>
<keyword evidence="4" id="KW-0472">Membrane</keyword>
<keyword evidence="5" id="KW-0564">Palmitate</keyword>
<comment type="caution">
    <text evidence="7">The sequence shown here is derived from an EMBL/GenBank/DDBJ whole genome shotgun (WGS) entry which is preliminary data.</text>
</comment>
<sequence>MSKTTKWLVGGVAVVAIAGIAYASFGPQTKSKDQETLTVGIMAGDKRTDKQWKIIKNNAKKEGLTLKIKTFTDYTQPNAALTSGDIDANAFQHYIFLNDWNKSHKSNIVPVGETILVAGRLYSDKHKSIKDIPENGTVGISNSKVTQGRSLLVLQSAGLIKIASNVKDPTVKDIVENKKNLKFKELATDQLVRTLPEVDVASIDPSFIVGSGRSIKSAIYVQPVNKSTHGGINIIATTKSKKNSVAIKKFVKAYQSDNVADYIDNKSGTGEIAVWKGAPKVQ</sequence>
<protein>
    <submittedName>
        <fullName evidence="7">Methionine ABC transporter substrate-binding protein</fullName>
    </submittedName>
</protein>
<dbReference type="eggNOG" id="COG1464">
    <property type="taxonomic scope" value="Bacteria"/>
</dbReference>
<gene>
    <name evidence="7" type="ORF">BMR96_06290</name>
</gene>
<dbReference type="Gene3D" id="3.40.190.10">
    <property type="entry name" value="Periplasmic binding protein-like II"/>
    <property type="match status" value="2"/>
</dbReference>
<reference evidence="7 8" key="1">
    <citation type="journal article" date="2017" name="Front. Microbiol.">
        <title>Genomic Characterization of Dairy Associated Leuconostoc Species and Diversity of Leuconostocs in Undefined Mixed Mesophilic Starter Cultures.</title>
        <authorList>
            <person name="Frantzen C.A."/>
            <person name="Kot W."/>
            <person name="Pedersen T.B."/>
            <person name="Ardo Y.M."/>
            <person name="Broadbent J.R."/>
            <person name="Neve H."/>
            <person name="Hansen L.H."/>
            <person name="Dal Bello F."/>
            <person name="Ostlie H.M."/>
            <person name="Kleppen H.P."/>
            <person name="Vogensen F.K."/>
            <person name="Holo H."/>
        </authorList>
    </citation>
    <scope>NUCLEOTIDE SEQUENCE [LARGE SCALE GENOMIC DNA]</scope>
    <source>
        <strain evidence="7 8">LMGCF08</strain>
    </source>
</reference>
<accession>A0A1X0VD16</accession>
<evidence type="ECO:0000313" key="8">
    <source>
        <dbReference type="Proteomes" id="UP000192288"/>
    </source>
</evidence>
<dbReference type="EMBL" id="MPLS01000020">
    <property type="protein sequence ID" value="ORI97581.1"/>
    <property type="molecule type" value="Genomic_DNA"/>
</dbReference>
<evidence type="ECO:0000256" key="4">
    <source>
        <dbReference type="ARBA" id="ARBA00023136"/>
    </source>
</evidence>
<organism evidence="7 8">
    <name type="scientific">Leuconostoc pseudomesenteroides</name>
    <dbReference type="NCBI Taxonomy" id="33968"/>
    <lineage>
        <taxon>Bacteria</taxon>
        <taxon>Bacillati</taxon>
        <taxon>Bacillota</taxon>
        <taxon>Bacilli</taxon>
        <taxon>Lactobacillales</taxon>
        <taxon>Lactobacillaceae</taxon>
        <taxon>Leuconostoc</taxon>
    </lineage>
</organism>
<evidence type="ECO:0000256" key="1">
    <source>
        <dbReference type="ARBA" id="ARBA00004635"/>
    </source>
</evidence>
<dbReference type="GO" id="GO:0016020">
    <property type="term" value="C:membrane"/>
    <property type="evidence" value="ECO:0007669"/>
    <property type="project" value="UniProtKB-SubCell"/>
</dbReference>
<evidence type="ECO:0000256" key="3">
    <source>
        <dbReference type="ARBA" id="ARBA00022729"/>
    </source>
</evidence>
<dbReference type="AlphaFoldDB" id="A0A1X0VD16"/>
<dbReference type="Proteomes" id="UP000192288">
    <property type="component" value="Unassembled WGS sequence"/>
</dbReference>
<dbReference type="InterPro" id="IPR004872">
    <property type="entry name" value="Lipoprotein_NlpA"/>
</dbReference>
<dbReference type="PANTHER" id="PTHR30429">
    <property type="entry name" value="D-METHIONINE-BINDING LIPOPROTEIN METQ"/>
    <property type="match status" value="1"/>
</dbReference>
<comment type="subcellular location">
    <subcellularLocation>
        <location evidence="1">Membrane</location>
        <topology evidence="1">Lipid-anchor</topology>
    </subcellularLocation>
</comment>
<dbReference type="PANTHER" id="PTHR30429:SF0">
    <property type="entry name" value="METHIONINE-BINDING LIPOPROTEIN METQ"/>
    <property type="match status" value="1"/>
</dbReference>
<proteinExistence type="inferred from homology"/>
<dbReference type="RefSeq" id="WP_004915711.1">
    <property type="nucleotide sequence ID" value="NZ_MPLS01000020.1"/>
</dbReference>
<dbReference type="SUPFAM" id="SSF53850">
    <property type="entry name" value="Periplasmic binding protein-like II"/>
    <property type="match status" value="1"/>
</dbReference>
<evidence type="ECO:0000313" key="7">
    <source>
        <dbReference type="EMBL" id="ORI97581.1"/>
    </source>
</evidence>
<keyword evidence="3" id="KW-0732">Signal</keyword>
<evidence type="ECO:0000256" key="6">
    <source>
        <dbReference type="ARBA" id="ARBA00023288"/>
    </source>
</evidence>
<evidence type="ECO:0000256" key="2">
    <source>
        <dbReference type="ARBA" id="ARBA00008973"/>
    </source>
</evidence>
<dbReference type="STRING" id="33968.BMS77_03620"/>
<dbReference type="Pfam" id="PF03180">
    <property type="entry name" value="Lipoprotein_9"/>
    <property type="match status" value="1"/>
</dbReference>